<proteinExistence type="predicted"/>
<gene>
    <name evidence="1" type="ORF">ABB07_12445</name>
</gene>
<protein>
    <submittedName>
        <fullName evidence="1">Replication initiation protein</fullName>
    </submittedName>
</protein>
<accession>A0ABM5TIH1</accession>
<dbReference type="EMBL" id="CP011497">
    <property type="protein sequence ID" value="AKJ10794.1"/>
    <property type="molecule type" value="Genomic_DNA"/>
</dbReference>
<dbReference type="RefSeq" id="WP_208898812.1">
    <property type="nucleotide sequence ID" value="NZ_CP011497.1"/>
</dbReference>
<dbReference type="InterPro" id="IPR046828">
    <property type="entry name" value="RepSA"/>
</dbReference>
<keyword evidence="2" id="KW-1185">Reference proteome</keyword>
<name>A0ABM5TIH1_9ACTN</name>
<dbReference type="Proteomes" id="UP000035366">
    <property type="component" value="Chromosome"/>
</dbReference>
<organism evidence="1 2">
    <name type="scientific">Streptomyces incarnatus</name>
    <dbReference type="NCBI Taxonomy" id="665007"/>
    <lineage>
        <taxon>Bacteria</taxon>
        <taxon>Bacillati</taxon>
        <taxon>Actinomycetota</taxon>
        <taxon>Actinomycetes</taxon>
        <taxon>Kitasatosporales</taxon>
        <taxon>Streptomycetaceae</taxon>
        <taxon>Streptomyces</taxon>
    </lineage>
</organism>
<reference evidence="1 2" key="1">
    <citation type="journal article" date="2015" name="ISME J.">
        <title>Draft Genome Sequence of Streptomyces incarnatus NRRL8089, which Produces the Nucleoside Antibiotic Sinefungin.</title>
        <authorList>
            <person name="Oshima K."/>
            <person name="Hattori M."/>
            <person name="Shimizu H."/>
            <person name="Fukuda K."/>
            <person name="Nemoto M."/>
            <person name="Inagaki K."/>
            <person name="Tamura T."/>
        </authorList>
    </citation>
    <scope>NUCLEOTIDE SEQUENCE [LARGE SCALE GENOMIC DNA]</scope>
    <source>
        <strain evidence="1 2">NRRL 8089</strain>
    </source>
</reference>
<dbReference type="Pfam" id="PF20199">
    <property type="entry name" value="RepSA"/>
    <property type="match status" value="1"/>
</dbReference>
<evidence type="ECO:0000313" key="2">
    <source>
        <dbReference type="Proteomes" id="UP000035366"/>
    </source>
</evidence>
<evidence type="ECO:0000313" key="1">
    <source>
        <dbReference type="EMBL" id="AKJ10794.1"/>
    </source>
</evidence>
<sequence length="456" mass="49198">MTIAIAADAAALVARAAEPDFAAWRRNIVRLGGCTNPIHLVGTATVYDPATGAALLSYGSDLYGGRLLVACGNRRATVCPACSGLYRADTYHLVRTGLVGGKSVPESVSGHPRVFATLTAPGFGPVHTRRDREGRVRVCRPRRAGECCPHGTPAGCRERHPADDPRLGEPLCPRCYDYAGAVLWHAFAGRLWHRFGLELRREVARRAGLSRTEFGEVARLSYAKVAEYQRRGLVHFHAVIRLDGPDGPGSAPPHWASVRLLVDAVRAVVVRVRLTAPGADVVGPRVLRFGTQVDARPVTSHDRDAEEPPASAGAVAGYIAKYATKGAESAGAVDGRIHHARDMVMLPVRAHVLRMIGTCWWLGGLPEFEPLGLRRWAHMLGYGGHFSTKSRRYSTTLTALRQARADHRAEQQRVSLGLADRPTVTVGEWRYAGRGYSPEAALLAASVREGGGPHGA</sequence>